<keyword evidence="1" id="KW-0378">Hydrolase</keyword>
<dbReference type="GO" id="GO:0004519">
    <property type="term" value="F:endonuclease activity"/>
    <property type="evidence" value="ECO:0007669"/>
    <property type="project" value="UniProtKB-KW"/>
</dbReference>
<sequence length="249" mass="28475">MNYAKIYEQLISNAKINPFSGYTEKHHIVPKCMGGGDTFDNIVSLSARQHFIAHWLLYKIHGTKELAFAWRVMCINPKNNQRSKVNSHSFKLAKEAWAIEMSRLNTGVKFSDKRIENLRQAHLGQKAWNKGIATGETASRKARIEHYMANPQRCVTCDQPIHYRFKSRARKYCCKKCQFADPNRIVGKVNRKPNSGSFKKGHTLKGETVKKISDKLTGMKRPRGVCPHCGTEGALSLLKRWHFDNCKKG</sequence>
<name>D2XJ77_9CAUD</name>
<dbReference type="OrthoDB" id="19703at10239"/>
<dbReference type="CDD" id="cd00085">
    <property type="entry name" value="HNHc"/>
    <property type="match status" value="1"/>
</dbReference>
<reference evidence="1 2" key="1">
    <citation type="journal article" date="2010" name="Virology">
        <title>A tale of tails: Sialidase is key to success in a model of phage therapy against K1-capsulated Escherichia coli.</title>
        <authorList>
            <person name="Bull J.J."/>
            <person name="Vimr E.R."/>
            <person name="Molineux I.J."/>
        </authorList>
    </citation>
    <scope>NUCLEOTIDE SEQUENCE</scope>
</reference>
<keyword evidence="2" id="KW-1185">Reference proteome</keyword>
<accession>D2XJ77</accession>
<dbReference type="Proteomes" id="UP000001891">
    <property type="component" value="Segment"/>
</dbReference>
<protein>
    <submittedName>
        <fullName evidence="1">Putative homing endonuclease</fullName>
    </submittedName>
</protein>
<evidence type="ECO:0000313" key="1">
    <source>
        <dbReference type="EMBL" id="ADA82255.1"/>
    </source>
</evidence>
<dbReference type="RefSeq" id="YP_009168793.1">
    <property type="nucleotide sequence ID" value="NC_027993.1"/>
</dbReference>
<proteinExistence type="predicted"/>
<dbReference type="GeneID" id="26040688"/>
<dbReference type="EMBL" id="GU196277">
    <property type="protein sequence ID" value="ADA82255.1"/>
    <property type="molecule type" value="Genomic_DNA"/>
</dbReference>
<evidence type="ECO:0000313" key="2">
    <source>
        <dbReference type="Proteomes" id="UP000001891"/>
    </source>
</evidence>
<keyword evidence="1" id="KW-0540">Nuclease</keyword>
<keyword evidence="1" id="KW-0255">Endonuclease</keyword>
<organism evidence="1 2">
    <name type="scientific">Escherichia phage K1G</name>
    <dbReference type="NCBI Taxonomy" id="698486"/>
    <lineage>
        <taxon>Viruses</taxon>
        <taxon>Duplodnaviria</taxon>
        <taxon>Heunggongvirae</taxon>
        <taxon>Uroviricota</taxon>
        <taxon>Caudoviricetes</taxon>
        <taxon>Sarkviridae</taxon>
        <taxon>Guernseyvirinae</taxon>
        <taxon>Kagunavirus</taxon>
        <taxon>Kagunavirus K1G</taxon>
    </lineage>
</organism>
<dbReference type="KEGG" id="vg:26040688"/>
<dbReference type="InterPro" id="IPR003615">
    <property type="entry name" value="HNH_nuc"/>
</dbReference>